<dbReference type="Gene3D" id="3.10.100.10">
    <property type="entry name" value="Mannose-Binding Protein A, subunit A"/>
    <property type="match status" value="10"/>
</dbReference>
<dbReference type="PROSITE" id="PS00615">
    <property type="entry name" value="C_TYPE_LECTIN_1"/>
    <property type="match status" value="1"/>
</dbReference>
<feature type="signal peptide" evidence="3">
    <location>
        <begin position="1"/>
        <end position="25"/>
    </location>
</feature>
<gene>
    <name evidence="5" type="ORF">MN116_000849</name>
</gene>
<dbReference type="SMART" id="SM00034">
    <property type="entry name" value="CLECT"/>
    <property type="match status" value="10"/>
</dbReference>
<dbReference type="EMBL" id="JALJAT010000001">
    <property type="protein sequence ID" value="KAK4475571.1"/>
    <property type="molecule type" value="Genomic_DNA"/>
</dbReference>
<feature type="domain" description="C-type lectin" evidence="4">
    <location>
        <begin position="1333"/>
        <end position="1450"/>
    </location>
</feature>
<evidence type="ECO:0000256" key="2">
    <source>
        <dbReference type="SAM" id="Phobius"/>
    </source>
</evidence>
<feature type="domain" description="C-type lectin" evidence="4">
    <location>
        <begin position="1145"/>
        <end position="1285"/>
    </location>
</feature>
<sequence length="2150" mass="243034">ILNIMLRCLCCCLLVLVFLLSVARSLNSEAKCDAISENNFCLHYILHVATFKDAQFECNQRNLSLITVTTRAQQEYLRRFQAKSDPPIIALWIGLYIENYNLRWTSGYPAVPQMFISNTPKNFEGCAVSNISSGNISTWEFIPCDSKLSFVCSESPEISYRHRFSNQNNLICPPGYKLFNKNCYLLKEDPDNRLTWSKANEQCKASDTSASLVTVSSPMEQDAISVMIAHSSHPVWIGMHIDQGERRWIHGDAINYTNWYPKQIHGIEKPLCTIMHQRPLHLGQWEEVDCSLSLNYICQVTAKTKVSSSSSGISDSSRILTQGACTADYYEYNNQCYRLYTGEGSEIAKCGIKLSPYSSDETAFMRLLLQITPNLTIDRAWTGVSLAFNSNSKSKWSYKTENNDSYYASMVHDFYTFSYKSTNLSASSDNRFCVSINRDNTILDVLPCSLKLPSVCGYHLPNYMHPLPRDNNDSVSYCPDFWVQFENKCFSPIRPVALSWSSAESECATASDVVELTGKAHLASIHSPRELTFISQLFSGMDVWIGLRTHYEFANDESLPFNKSSLHWSDDTPVDYLSFASGEPSRHFSNGDVELCFISRNRTRDWNDVGCNSRHVYFCQVSLKGVTPSSSSVPKQDHLPIINEEICTTISNEQYCIRYISHMATFFAADYACRNYNMTLATVPSDEHQKFIMNTLKQKTSHSNLSHAYIGLYNSQGKLSWTSSYGAIPFGFWQPEFQNTNKKCTYVDTKIDGLETWGSNLCTEPLPYICSTDVSSRTKLSVKEAYDSLELLNCPSGFVLISGSCFMVKANERDAVDWSTAVTSCERLHRGAHLATVLSFEQQDGLTVLMGSGQNLSAWIGLHSQRSIHTWINQQNVLYTNWRPTEPNTNGSSCVIMHHELDFIGTWSDEPCDKKFGYICEIKPNRTSYKSNVTQLLGMLGHGSCSPEFYMFNNSCYSVMSPQNSQRSVTDFRDEISGHCLLSSHVAGVNCFTRSEFVGTIYCPVIATPHSPVEAAFIRLLSRTISPTSQHVWVGLKVNHTRTSSHLLSEDNSLHATTNLIDFSGFLERQENEILKNRSNNNNVNNHFYDCFTMPVHGGNLIQMTNCSMHLQSICTYTLDKSRLPPSNTQSVNFLPSCPKDWIAFKEICYWLPSVRIRMNWSDAEHLCQNSGNSIINQSSSNSHLASVHSFEELQFLINLSLSSSFWIGLKAFYSGTKPSSSVNLAWSDASVMDFSVFPSMDTSATLLNLIENPEICISVNTGDQYQRYIWNTNNCMDEKSFICQMPKLSLLQRRTAVTDEAREYKQPHTTATTTTTTTTTCMNDLFPIPSKSGPYCYSRLLSDALDWSNAESTCRRMHLNAHLVSIHSHSELDEITEIIRRSSQPMRTTWIGLYESNFAYKWSDQSDIDYIPVSADISKELRHYMQDCFVLDSGGNSTIQWKATPCSKQSMGFICRLNSNSSTITSLHPTTFDPSVTLKCPLGFRFYRDRCFQLVVNKLTWSEANDNCHHILKQYPNYNGSLARIDNEFDQQFLASLLDNLEPEKASAVWIGLYRNLSHDSHSYNWSDGRKPKFIKPIIRDHQLSIYGETFASRPTISLERKSMTLCTSMFRSTDPRLNGLWLQWSCDEPIYLSSLCQAMPIYLDSRVYQTSPSPSYRTESFYCPPNFQLGTTGLLEIKSQSTEKLSQPMCYRVFNHVAKMDWISSNIACKNLSTSAYNVSALTVASVFEASFLRAWLNQPREANGGGLPVDEAVWTALKIPTTCPLCYSNWTWQTYDNEPVRYTDWYKSPGKNPGGCYLFQQAPYTIENNPIDSGFGSIQLSSSCETHHFVVCQTLALSDTSKLPIYQPGLPLANVPPAHHQIVRPDCIKPNLRISTFQNNALYDTKIIHSSTGKKCVRWDLIDHNFTEVALDFNFIRNHLLAAETVHGGSSTYSYAENYCSHIHDEKSQSTKFGCYVSINPPIFENCSLIPCHNSLPTIGNPVHWFSAVLLFLFITVCCVFTIYLLRRIGLYKCIKIRRRYQPFDRHRTSRKRKTTLYLGNPTSTTGIINDDVNNINGDGSSISCEIPDSFLSSPVTASVEPVKKNDNNLISLQVSGPRKLSSTLNSSTSHDKFTLSALNLSRTAASIYVPLNDAYVDDDYDPEPVS</sequence>
<feature type="domain" description="C-type lectin" evidence="4">
    <location>
        <begin position="801"/>
        <end position="921"/>
    </location>
</feature>
<dbReference type="InterPro" id="IPR050111">
    <property type="entry name" value="C-type_lectin/snaclec_domain"/>
</dbReference>
<protein>
    <recommendedName>
        <fullName evidence="4">C-type lectin domain-containing protein</fullName>
    </recommendedName>
</protein>
<name>A0AAE2D8S8_SCHME</name>
<keyword evidence="2" id="KW-0472">Membrane</keyword>
<keyword evidence="2" id="KW-1133">Transmembrane helix</keyword>
<evidence type="ECO:0000259" key="4">
    <source>
        <dbReference type="PROSITE" id="PS50041"/>
    </source>
</evidence>
<evidence type="ECO:0000313" key="5">
    <source>
        <dbReference type="EMBL" id="KAK4475571.1"/>
    </source>
</evidence>
<dbReference type="InterPro" id="IPR001304">
    <property type="entry name" value="C-type_lectin-like"/>
</dbReference>
<dbReference type="InterPro" id="IPR016186">
    <property type="entry name" value="C-type_lectin-like/link_sf"/>
</dbReference>
<feature type="domain" description="C-type lectin" evidence="4">
    <location>
        <begin position="1688"/>
        <end position="1836"/>
    </location>
</feature>
<reference evidence="5" key="1">
    <citation type="submission" date="2022-04" db="EMBL/GenBank/DDBJ databases">
        <authorList>
            <person name="Xu L."/>
            <person name="Lv Z."/>
        </authorList>
    </citation>
    <scope>NUCLEOTIDE SEQUENCE</scope>
    <source>
        <strain evidence="5">LV_2022a</strain>
    </source>
</reference>
<dbReference type="Pfam" id="PF00059">
    <property type="entry name" value="Lectin_C"/>
    <property type="match status" value="7"/>
</dbReference>
<keyword evidence="3" id="KW-0732">Signal</keyword>
<accession>A0AAE2D8S8</accession>
<organism evidence="5 6">
    <name type="scientific">Schistosoma mekongi</name>
    <name type="common">Parasitic worm</name>
    <dbReference type="NCBI Taxonomy" id="38744"/>
    <lineage>
        <taxon>Eukaryota</taxon>
        <taxon>Metazoa</taxon>
        <taxon>Spiralia</taxon>
        <taxon>Lophotrochozoa</taxon>
        <taxon>Platyhelminthes</taxon>
        <taxon>Trematoda</taxon>
        <taxon>Digenea</taxon>
        <taxon>Strigeidida</taxon>
        <taxon>Schistosomatoidea</taxon>
        <taxon>Schistosomatidae</taxon>
        <taxon>Schistosoma</taxon>
    </lineage>
</organism>
<keyword evidence="1" id="KW-1015">Disulfide bond</keyword>
<feature type="domain" description="C-type lectin" evidence="4">
    <location>
        <begin position="652"/>
        <end position="771"/>
    </location>
</feature>
<proteinExistence type="predicted"/>
<keyword evidence="2" id="KW-0812">Transmembrane</keyword>
<comment type="caution">
    <text evidence="5">The sequence shown here is derived from an EMBL/GenBank/DDBJ whole genome shotgun (WGS) entry which is preliminary data.</text>
</comment>
<reference evidence="5" key="2">
    <citation type="journal article" date="2023" name="Infect Dis Poverty">
        <title>Chromosome-scale genome of the human blood fluke Schistosoma mekongi and its implications for public health.</title>
        <authorList>
            <person name="Zhou M."/>
            <person name="Xu L."/>
            <person name="Xu D."/>
            <person name="Chen W."/>
            <person name="Khan J."/>
            <person name="Hu Y."/>
            <person name="Huang H."/>
            <person name="Wei H."/>
            <person name="Zhang Y."/>
            <person name="Chusongsang P."/>
            <person name="Tanasarnprasert K."/>
            <person name="Hu X."/>
            <person name="Limpanont Y."/>
            <person name="Lv Z."/>
        </authorList>
    </citation>
    <scope>NUCLEOTIDE SEQUENCE</scope>
    <source>
        <strain evidence="5">LV_2022a</strain>
    </source>
</reference>
<keyword evidence="6" id="KW-1185">Reference proteome</keyword>
<feature type="domain" description="C-type lectin" evidence="4">
    <location>
        <begin position="179"/>
        <end position="299"/>
    </location>
</feature>
<evidence type="ECO:0000313" key="6">
    <source>
        <dbReference type="Proteomes" id="UP001292079"/>
    </source>
</evidence>
<dbReference type="Proteomes" id="UP001292079">
    <property type="component" value="Unassembled WGS sequence"/>
</dbReference>
<evidence type="ECO:0000256" key="3">
    <source>
        <dbReference type="SAM" id="SignalP"/>
    </source>
</evidence>
<feature type="domain" description="C-type lectin" evidence="4">
    <location>
        <begin position="485"/>
        <end position="620"/>
    </location>
</feature>
<dbReference type="PROSITE" id="PS50041">
    <property type="entry name" value="C_TYPE_LECTIN_2"/>
    <property type="match status" value="9"/>
</dbReference>
<feature type="chain" id="PRO_5042196782" description="C-type lectin domain-containing protein" evidence="3">
    <location>
        <begin position="26"/>
        <end position="2150"/>
    </location>
</feature>
<dbReference type="PANTHER" id="PTHR22803">
    <property type="entry name" value="MANNOSE, PHOSPHOLIPASE, LECTIN RECEPTOR RELATED"/>
    <property type="match status" value="1"/>
</dbReference>
<evidence type="ECO:0000256" key="1">
    <source>
        <dbReference type="ARBA" id="ARBA00023157"/>
    </source>
</evidence>
<dbReference type="SUPFAM" id="SSF56436">
    <property type="entry name" value="C-type lectin-like"/>
    <property type="match status" value="11"/>
</dbReference>
<feature type="domain" description="C-type lectin" evidence="4">
    <location>
        <begin position="37"/>
        <end position="153"/>
    </location>
</feature>
<dbReference type="InterPro" id="IPR016187">
    <property type="entry name" value="CTDL_fold"/>
</dbReference>
<dbReference type="CDD" id="cd00037">
    <property type="entry name" value="CLECT"/>
    <property type="match status" value="5"/>
</dbReference>
<dbReference type="InterPro" id="IPR018378">
    <property type="entry name" value="C-type_lectin_CS"/>
</dbReference>
<feature type="transmembrane region" description="Helical" evidence="2">
    <location>
        <begin position="1988"/>
        <end position="2009"/>
    </location>
</feature>
<feature type="domain" description="C-type lectin" evidence="4">
    <location>
        <begin position="1488"/>
        <end position="1630"/>
    </location>
</feature>
<feature type="non-terminal residue" evidence="5">
    <location>
        <position position="1"/>
    </location>
</feature>